<protein>
    <submittedName>
        <fullName evidence="2">Kinase-like domain-containing protein</fullName>
    </submittedName>
</protein>
<dbReference type="PANTHER" id="PTHR44329">
    <property type="entry name" value="SERINE/THREONINE-PROTEIN KINASE TNNI3K-RELATED"/>
    <property type="match status" value="1"/>
</dbReference>
<dbReference type="InterPro" id="IPR008271">
    <property type="entry name" value="Ser/Thr_kinase_AS"/>
</dbReference>
<evidence type="ECO:0000259" key="1">
    <source>
        <dbReference type="PROSITE" id="PS50011"/>
    </source>
</evidence>
<reference evidence="2" key="1">
    <citation type="submission" date="2017-08" db="EMBL/GenBank/DDBJ databases">
        <authorList>
            <person name="Polle J.E."/>
            <person name="Barry K."/>
            <person name="Cushman J."/>
            <person name="Schmutz J."/>
            <person name="Tran D."/>
            <person name="Hathwaick L.T."/>
            <person name="Yim W.C."/>
            <person name="Jenkins J."/>
            <person name="Mckie-Krisberg Z.M."/>
            <person name="Prochnik S."/>
            <person name="Lindquist E."/>
            <person name="Dockter R.B."/>
            <person name="Adam C."/>
            <person name="Molina H."/>
            <person name="Bunkerborg J."/>
            <person name="Jin E."/>
            <person name="Buchheim M."/>
            <person name="Magnuson J."/>
        </authorList>
    </citation>
    <scope>NUCLEOTIDE SEQUENCE</scope>
    <source>
        <strain evidence="2">CCAP 19/18</strain>
    </source>
</reference>
<keyword evidence="3" id="KW-1185">Reference proteome</keyword>
<dbReference type="InterPro" id="IPR001245">
    <property type="entry name" value="Ser-Thr/Tyr_kinase_cat_dom"/>
</dbReference>
<dbReference type="Gene3D" id="1.10.510.10">
    <property type="entry name" value="Transferase(Phosphotransferase) domain 1"/>
    <property type="match status" value="1"/>
</dbReference>
<dbReference type="Pfam" id="PF07714">
    <property type="entry name" value="PK_Tyr_Ser-Thr"/>
    <property type="match status" value="1"/>
</dbReference>
<accession>A0ABQ7H5Z5</accession>
<evidence type="ECO:0000313" key="3">
    <source>
        <dbReference type="Proteomes" id="UP000815325"/>
    </source>
</evidence>
<name>A0ABQ7H5Z5_DUNSA</name>
<dbReference type="EMBL" id="MU069464">
    <property type="protein sequence ID" value="KAF5842282.1"/>
    <property type="molecule type" value="Genomic_DNA"/>
</dbReference>
<dbReference type="InterPro" id="IPR000719">
    <property type="entry name" value="Prot_kinase_dom"/>
</dbReference>
<dbReference type="PROSITE" id="PS00108">
    <property type="entry name" value="PROTEIN_KINASE_ST"/>
    <property type="match status" value="1"/>
</dbReference>
<dbReference type="InterPro" id="IPR011009">
    <property type="entry name" value="Kinase-like_dom_sf"/>
</dbReference>
<dbReference type="PROSITE" id="PS50011">
    <property type="entry name" value="PROTEIN_KINASE_DOM"/>
    <property type="match status" value="1"/>
</dbReference>
<dbReference type="Proteomes" id="UP000815325">
    <property type="component" value="Unassembled WGS sequence"/>
</dbReference>
<organism evidence="2 3">
    <name type="scientific">Dunaliella salina</name>
    <name type="common">Green alga</name>
    <name type="synonym">Protococcus salinus</name>
    <dbReference type="NCBI Taxonomy" id="3046"/>
    <lineage>
        <taxon>Eukaryota</taxon>
        <taxon>Viridiplantae</taxon>
        <taxon>Chlorophyta</taxon>
        <taxon>core chlorophytes</taxon>
        <taxon>Chlorophyceae</taxon>
        <taxon>CS clade</taxon>
        <taxon>Chlamydomonadales</taxon>
        <taxon>Dunaliellaceae</taxon>
        <taxon>Dunaliella</taxon>
    </lineage>
</organism>
<feature type="domain" description="Protein kinase" evidence="1">
    <location>
        <begin position="1"/>
        <end position="152"/>
    </location>
</feature>
<dbReference type="PANTHER" id="PTHR44329:SF214">
    <property type="entry name" value="PROTEIN KINASE DOMAIN-CONTAINING PROTEIN"/>
    <property type="match status" value="1"/>
</dbReference>
<dbReference type="InterPro" id="IPR051681">
    <property type="entry name" value="Ser/Thr_Kinases-Pseudokinases"/>
</dbReference>
<dbReference type="SUPFAM" id="SSF56112">
    <property type="entry name" value="Protein kinase-like (PK-like)"/>
    <property type="match status" value="1"/>
</dbReference>
<feature type="non-terminal residue" evidence="2">
    <location>
        <position position="1"/>
    </location>
</feature>
<comment type="caution">
    <text evidence="2">The sequence shown here is derived from an EMBL/GenBank/DDBJ whole genome shotgun (WGS) entry which is preliminary data.</text>
</comment>
<sequence>LVTCLHLQVLHLDLKTRNVLLASSGAEGKGVVCKVSDFGLSVRMDHTATHVSSMFQGTITHMAPELLLKGTCSKASDVYAFGIVMWELFTCGFPFRGVPAALLGHTIVKDAKRPAWPPVVPSGYKDLANACWDQNPDARCMEVSVINAWPFGVGTRNWPSPMHGMGICHA</sequence>
<gene>
    <name evidence="2" type="ORF">DUNSADRAFT_7935</name>
</gene>
<dbReference type="SMART" id="SM00220">
    <property type="entry name" value="S_TKc"/>
    <property type="match status" value="1"/>
</dbReference>
<proteinExistence type="predicted"/>
<evidence type="ECO:0000313" key="2">
    <source>
        <dbReference type="EMBL" id="KAF5842282.1"/>
    </source>
</evidence>